<dbReference type="Proteomes" id="UP000739538">
    <property type="component" value="Unassembled WGS sequence"/>
</dbReference>
<dbReference type="Gene3D" id="3.30.420.40">
    <property type="match status" value="2"/>
</dbReference>
<name>A0A956SGL5_UNCEI</name>
<dbReference type="InterPro" id="IPR018181">
    <property type="entry name" value="Heat_shock_70_CS"/>
</dbReference>
<dbReference type="PROSITE" id="PS00329">
    <property type="entry name" value="HSP70_2"/>
    <property type="match status" value="1"/>
</dbReference>
<reference evidence="4" key="2">
    <citation type="journal article" date="2021" name="Microbiome">
        <title>Successional dynamics and alternative stable states in a saline activated sludge microbial community over 9 years.</title>
        <authorList>
            <person name="Wang Y."/>
            <person name="Ye J."/>
            <person name="Ju F."/>
            <person name="Liu L."/>
            <person name="Boyd J.A."/>
            <person name="Deng Y."/>
            <person name="Parks D.H."/>
            <person name="Jiang X."/>
            <person name="Yin X."/>
            <person name="Woodcroft B.J."/>
            <person name="Tyson G.W."/>
            <person name="Hugenholtz P."/>
            <person name="Polz M.F."/>
            <person name="Zhang T."/>
        </authorList>
    </citation>
    <scope>NUCLEOTIDE SEQUENCE</scope>
    <source>
        <strain evidence="4">HKST-UBA02</strain>
    </source>
</reference>
<comment type="caution">
    <text evidence="4">The sequence shown here is derived from an EMBL/GenBank/DDBJ whole genome shotgun (WGS) entry which is preliminary data.</text>
</comment>
<feature type="non-terminal residue" evidence="4">
    <location>
        <position position="201"/>
    </location>
</feature>
<evidence type="ECO:0000256" key="3">
    <source>
        <dbReference type="ARBA" id="ARBA00022840"/>
    </source>
</evidence>
<dbReference type="EMBL" id="JAGQHS010000564">
    <property type="protein sequence ID" value="MCA9759862.1"/>
    <property type="molecule type" value="Genomic_DNA"/>
</dbReference>
<dbReference type="FunFam" id="3.30.420.40:FF:000028">
    <property type="entry name" value="heat shock 70 kDa protein-like"/>
    <property type="match status" value="1"/>
</dbReference>
<dbReference type="GO" id="GO:0005524">
    <property type="term" value="F:ATP binding"/>
    <property type="evidence" value="ECO:0007669"/>
    <property type="project" value="UniProtKB-KW"/>
</dbReference>
<accession>A0A956SGL5</accession>
<proteinExistence type="inferred from homology"/>
<organism evidence="4 5">
    <name type="scientific">Eiseniibacteriota bacterium</name>
    <dbReference type="NCBI Taxonomy" id="2212470"/>
    <lineage>
        <taxon>Bacteria</taxon>
        <taxon>Candidatus Eiseniibacteriota</taxon>
    </lineage>
</organism>
<comment type="similarity">
    <text evidence="1">Belongs to the heat shock protein 70 family.</text>
</comment>
<evidence type="ECO:0000256" key="2">
    <source>
        <dbReference type="ARBA" id="ARBA00022741"/>
    </source>
</evidence>
<dbReference type="Gene3D" id="3.90.640.10">
    <property type="entry name" value="Actin, Chain A, domain 4"/>
    <property type="match status" value="1"/>
</dbReference>
<feature type="non-terminal residue" evidence="4">
    <location>
        <position position="1"/>
    </location>
</feature>
<reference evidence="4" key="1">
    <citation type="submission" date="2020-04" db="EMBL/GenBank/DDBJ databases">
        <authorList>
            <person name="Zhang T."/>
        </authorList>
    </citation>
    <scope>NUCLEOTIDE SEQUENCE</scope>
    <source>
        <strain evidence="4">HKST-UBA02</strain>
    </source>
</reference>
<dbReference type="GO" id="GO:0140662">
    <property type="term" value="F:ATP-dependent protein folding chaperone"/>
    <property type="evidence" value="ECO:0007669"/>
    <property type="project" value="InterPro"/>
</dbReference>
<keyword evidence="2" id="KW-0547">Nucleotide-binding</keyword>
<evidence type="ECO:0000256" key="1">
    <source>
        <dbReference type="ARBA" id="ARBA00007381"/>
    </source>
</evidence>
<evidence type="ECO:0000313" key="4">
    <source>
        <dbReference type="EMBL" id="MCA9759862.1"/>
    </source>
</evidence>
<dbReference type="PANTHER" id="PTHR19375">
    <property type="entry name" value="HEAT SHOCK PROTEIN 70KDA"/>
    <property type="match status" value="1"/>
</dbReference>
<dbReference type="InterPro" id="IPR043129">
    <property type="entry name" value="ATPase_NBD"/>
</dbReference>
<dbReference type="PRINTS" id="PR00301">
    <property type="entry name" value="HEATSHOCK70"/>
</dbReference>
<protein>
    <submittedName>
        <fullName evidence="4">Hsp70 family protein</fullName>
    </submittedName>
</protein>
<dbReference type="AlphaFoldDB" id="A0A956SGL5"/>
<dbReference type="SUPFAM" id="SSF53067">
    <property type="entry name" value="Actin-like ATPase domain"/>
    <property type="match status" value="2"/>
</dbReference>
<dbReference type="Pfam" id="PF00012">
    <property type="entry name" value="HSP70"/>
    <property type="match status" value="1"/>
</dbReference>
<dbReference type="InterPro" id="IPR013126">
    <property type="entry name" value="Hsp_70_fam"/>
</dbReference>
<sequence>LRFFKRNFGAPNPIFLDRAGMAWHAETLAALVLKKLRFDAESYAGRAMEGAVVTVPAHFHDRQRKAVLNAAALAELPVLGLVEEPVAAALHYGVSNTCKDEVLMVYDLGGGTFDVTLLSMDERGVYVLAKDGITELGGKEFDEAIAAMVLEQFRNTHGSPLPMNGLTSLQLRRISEEIKIELSIPNKSFLKKTVLIGSHAF</sequence>
<evidence type="ECO:0000313" key="5">
    <source>
        <dbReference type="Proteomes" id="UP000739538"/>
    </source>
</evidence>
<keyword evidence="3" id="KW-0067">ATP-binding</keyword>
<gene>
    <name evidence="4" type="ORF">KDA27_28960</name>
</gene>